<dbReference type="Proteomes" id="UP001140087">
    <property type="component" value="Unassembled WGS sequence"/>
</dbReference>
<comment type="caution">
    <text evidence="1">The sequence shown here is derived from an EMBL/GenBank/DDBJ whole genome shotgun (WGS) entry which is preliminary data.</text>
</comment>
<dbReference type="EMBL" id="JANBUN010000137">
    <property type="protein sequence ID" value="KAJ2806492.1"/>
    <property type="molecule type" value="Genomic_DNA"/>
</dbReference>
<gene>
    <name evidence="1" type="primary">SEY1</name>
    <name evidence="1" type="ORF">H4R21_000847</name>
</gene>
<accession>A0ACC1LEA0</accession>
<reference evidence="1" key="1">
    <citation type="submission" date="2022-07" db="EMBL/GenBank/DDBJ databases">
        <title>Phylogenomic reconstructions and comparative analyses of Kickxellomycotina fungi.</title>
        <authorList>
            <person name="Reynolds N.K."/>
            <person name="Stajich J.E."/>
            <person name="Barry K."/>
            <person name="Grigoriev I.V."/>
            <person name="Crous P."/>
            <person name="Smith M.E."/>
        </authorList>
    </citation>
    <scope>NUCLEOTIDE SEQUENCE</scope>
    <source>
        <strain evidence="1">BCRC 34780</strain>
    </source>
</reference>
<protein>
    <submittedName>
        <fullName evidence="1">Dynamin-like GTPase that mediates homotypic ER fusion</fullName>
    </submittedName>
</protein>
<keyword evidence="2" id="KW-1185">Reference proteome</keyword>
<sequence length="802" mass="87158">MQGKWGLADAGFDYNMVAVFGSQSTGKSTLLNRLFGTRFDVMDETNRQQTTRGIWADRGTDAMPVLILDVEGTDGRERGENQDFERKSALFSLAVAEVLIVNMWETMVGLYNGANMGLLKTVMEVNLQLFGASREGRTLLYFVIRDHVSPTPLESLAATLRKDMERIWDGLNKPAGLEGARLGDFFDLKFTSLPHKQLQPEQFEAAALALRRQFTEKASGEYVFRAGYKRGVPADGFPHYAQAVWEKVVSNKDLDLPTQQELLAQYRCDEIAAAALGPFRAAVDAVRPRVREGEIVGELGDVARAARGQALAAFDEQAARYHAEVYKKKRAAFVQTLDGELHALALNQVKNAQTQAADRFASESHAALEDAAEKAAAEGAVSPQLSFSAVVGGVRRRVTEWFGGVVAGLEIDGAGWSLAAEARQLEATLNATTAKLRVAEMERALEQLRKGAQDTLGEVVADRLGSPGADMWPGVMAGFDDAVQQAEAQLQQRMDLAEVDAADQRLRLVRALQRGVWECLVELLREELTDQMVLLKLRAALEDRFRYDDAGLPRVWRPSDDIDAQFAQARTAAQALLPLLSRIETAASHVLPADLAAGAGPFFPAAFSAERSLTLISASRARELAKRFGREADALYLEAKRSLVATQNHVPAWVLLLLVVLGWNEAMTILFNPLYLVLAALFGGTAAVLYQLRLWGPVLRAVNGLLSVANDHVHELLVEAVNRTEPAAAAAAAQQRPSRRAARHAKGSPDEIELEPLGDSSLSPSASETRADADADRSSGGSGSNSSRSSSMRLHGAADAAH</sequence>
<evidence type="ECO:0000313" key="2">
    <source>
        <dbReference type="Proteomes" id="UP001140087"/>
    </source>
</evidence>
<evidence type="ECO:0000313" key="1">
    <source>
        <dbReference type="EMBL" id="KAJ2806492.1"/>
    </source>
</evidence>
<organism evidence="1 2">
    <name type="scientific">Coemansia helicoidea</name>
    <dbReference type="NCBI Taxonomy" id="1286919"/>
    <lineage>
        <taxon>Eukaryota</taxon>
        <taxon>Fungi</taxon>
        <taxon>Fungi incertae sedis</taxon>
        <taxon>Zoopagomycota</taxon>
        <taxon>Kickxellomycotina</taxon>
        <taxon>Kickxellomycetes</taxon>
        <taxon>Kickxellales</taxon>
        <taxon>Kickxellaceae</taxon>
        <taxon>Coemansia</taxon>
    </lineage>
</organism>
<proteinExistence type="predicted"/>
<name>A0ACC1LEA0_9FUNG</name>